<accession>A0A401ZYH7</accession>
<feature type="compositionally biased region" description="Basic and acidic residues" evidence="1">
    <location>
        <begin position="38"/>
        <end position="47"/>
    </location>
</feature>
<feature type="compositionally biased region" description="Basic and acidic residues" evidence="1">
    <location>
        <begin position="233"/>
        <end position="263"/>
    </location>
</feature>
<feature type="compositionally biased region" description="Polar residues" evidence="1">
    <location>
        <begin position="122"/>
        <end position="132"/>
    </location>
</feature>
<name>A0A401ZYH7_9CHLR</name>
<gene>
    <name evidence="2" type="ORF">KTT_17420</name>
</gene>
<dbReference type="Proteomes" id="UP000287352">
    <property type="component" value="Unassembled WGS sequence"/>
</dbReference>
<feature type="compositionally biased region" description="Acidic residues" evidence="1">
    <location>
        <begin position="283"/>
        <end position="293"/>
    </location>
</feature>
<dbReference type="RefSeq" id="WP_126579556.1">
    <property type="nucleotide sequence ID" value="NZ_BIFR01000001.1"/>
</dbReference>
<feature type="region of interest" description="Disordered" evidence="1">
    <location>
        <begin position="1"/>
        <end position="432"/>
    </location>
</feature>
<feature type="compositionally biased region" description="Low complexity" evidence="1">
    <location>
        <begin position="71"/>
        <end position="80"/>
    </location>
</feature>
<comment type="caution">
    <text evidence="2">The sequence shown here is derived from an EMBL/GenBank/DDBJ whole genome shotgun (WGS) entry which is preliminary data.</text>
</comment>
<feature type="compositionally biased region" description="Low complexity" evidence="1">
    <location>
        <begin position="187"/>
        <end position="196"/>
    </location>
</feature>
<dbReference type="AlphaFoldDB" id="A0A401ZYH7"/>
<feature type="compositionally biased region" description="Polar residues" evidence="1">
    <location>
        <begin position="81"/>
        <end position="96"/>
    </location>
</feature>
<feature type="compositionally biased region" description="Basic and acidic residues" evidence="1">
    <location>
        <begin position="300"/>
        <end position="355"/>
    </location>
</feature>
<proteinExistence type="predicted"/>
<evidence type="ECO:0000256" key="1">
    <source>
        <dbReference type="SAM" id="MobiDB-lite"/>
    </source>
</evidence>
<protein>
    <submittedName>
        <fullName evidence="2">Uncharacterized protein</fullName>
    </submittedName>
</protein>
<reference evidence="3" key="1">
    <citation type="submission" date="2018-12" db="EMBL/GenBank/DDBJ databases">
        <title>Tengunoibacter tsumagoiensis gen. nov., sp. nov., Dictyobacter kobayashii sp. nov., D. alpinus sp. nov., and D. joshuensis sp. nov. and description of Dictyobacteraceae fam. nov. within the order Ktedonobacterales isolated from Tengu-no-mugimeshi.</title>
        <authorList>
            <person name="Wang C.M."/>
            <person name="Zheng Y."/>
            <person name="Sakai Y."/>
            <person name="Toyoda A."/>
            <person name="Minakuchi Y."/>
            <person name="Abe K."/>
            <person name="Yokota A."/>
            <person name="Yabe S."/>
        </authorList>
    </citation>
    <scope>NUCLEOTIDE SEQUENCE [LARGE SCALE GENOMIC DNA]</scope>
    <source>
        <strain evidence="3">Uno3</strain>
    </source>
</reference>
<sequence>MTREFNNQGRDDARPSFRNQSSNRYGEERSPRPARPRLNRETVDRAWENGAPRVHGDYHPRNTHSNGPAPRNNWRNNQNNEYSSQNGPQGNRSYSYRQGPPRQNAPQRPFTGNPGTRPYDANNRTFNNSSRFDNQRGGNGSYGYNGDRGERPSFRSPSSNTPPYEQRDRGYSQRNSGPSRPEGRSFPPRGNNGPARPEGRGPRPSRPENTYGSERPQNRSNTTRDQANGFARRGAERHERNNPPKPYFDRNRYNRNHNDERPARPLNARAQSRMWIKQNQNEEPVDEQFEGDYEALGNDRGPRNYDRDASPRNYEDQRRSPRRPERSAPEELHVTRLPDGRVLKGSRPEQRKKAEFWNGVTESTDTLIGGIHPPQETEAEDSQTPSPSRRPVKRTASAVRRNKADKGAVKKPYHAGGPKPSQRGFKWPTGAE</sequence>
<dbReference type="OrthoDB" id="156702at2"/>
<evidence type="ECO:0000313" key="3">
    <source>
        <dbReference type="Proteomes" id="UP000287352"/>
    </source>
</evidence>
<organism evidence="2 3">
    <name type="scientific">Tengunoibacter tsumagoiensis</name>
    <dbReference type="NCBI Taxonomy" id="2014871"/>
    <lineage>
        <taxon>Bacteria</taxon>
        <taxon>Bacillati</taxon>
        <taxon>Chloroflexota</taxon>
        <taxon>Ktedonobacteria</taxon>
        <taxon>Ktedonobacterales</taxon>
        <taxon>Dictyobacteraceae</taxon>
        <taxon>Tengunoibacter</taxon>
    </lineage>
</organism>
<keyword evidence="3" id="KW-1185">Reference proteome</keyword>
<dbReference type="EMBL" id="BIFR01000001">
    <property type="protein sequence ID" value="GCE11883.1"/>
    <property type="molecule type" value="Genomic_DNA"/>
</dbReference>
<evidence type="ECO:0000313" key="2">
    <source>
        <dbReference type="EMBL" id="GCE11883.1"/>
    </source>
</evidence>
<feature type="compositionally biased region" description="Basic and acidic residues" evidence="1">
    <location>
        <begin position="1"/>
        <end position="15"/>
    </location>
</feature>